<evidence type="ECO:0000256" key="1">
    <source>
        <dbReference type="ARBA" id="ARBA00010233"/>
    </source>
</evidence>
<feature type="domain" description="LD-carboxypeptidase C-terminal" evidence="4">
    <location>
        <begin position="214"/>
        <end position="326"/>
    </location>
</feature>
<dbReference type="CDD" id="cd07062">
    <property type="entry name" value="Peptidase_S66_mccF_like"/>
    <property type="match status" value="1"/>
</dbReference>
<dbReference type="PANTHER" id="PTHR30237">
    <property type="entry name" value="MURAMOYLTETRAPEPTIDE CARBOXYPEPTIDASE"/>
    <property type="match status" value="1"/>
</dbReference>
<keyword evidence="2" id="KW-0378">Hydrolase</keyword>
<name>A0ABP7V8X8_9ACTN</name>
<reference evidence="6" key="1">
    <citation type="journal article" date="2019" name="Int. J. Syst. Evol. Microbiol.">
        <title>The Global Catalogue of Microorganisms (GCM) 10K type strain sequencing project: providing services to taxonomists for standard genome sequencing and annotation.</title>
        <authorList>
            <consortium name="The Broad Institute Genomics Platform"/>
            <consortium name="The Broad Institute Genome Sequencing Center for Infectious Disease"/>
            <person name="Wu L."/>
            <person name="Ma J."/>
        </authorList>
    </citation>
    <scope>NUCLEOTIDE SEQUENCE [LARGE SCALE GENOMIC DNA]</scope>
    <source>
        <strain evidence="6">JCM 16702</strain>
    </source>
</reference>
<protein>
    <submittedName>
        <fullName evidence="5">LD-carboxypeptidase</fullName>
    </submittedName>
</protein>
<dbReference type="SUPFAM" id="SSF141986">
    <property type="entry name" value="LD-carboxypeptidase A C-terminal domain-like"/>
    <property type="match status" value="1"/>
</dbReference>
<evidence type="ECO:0000259" key="3">
    <source>
        <dbReference type="Pfam" id="PF02016"/>
    </source>
</evidence>
<accession>A0ABP7V8X8</accession>
<sequence>MAGRVLERTELARPPRLRPGDVIGVVSPSAPGAPVAPRRFARAADALRDMGFEVREGSRTWGTGHSAGTARERADELNEFLRDPRVRAVVATIGGHTCNAVLPLLDYDALRADPKIIVGYSDITALLLACVTRSGVVTFHGPTLLAEFGEFPAPLPYTRDGFLDVLCRAEAPGPLRQPPEWTDEFLLWDARDTRPRSLAPSRPWSWLAEGRAAGPLLGGNLDTLSVLGGTGYLPDFRGAVLLWETIQTSLSRIDQLLTHLETLGVMDDLAGMIVGHGFRADPGFEEELQGHVAERYGSRGFPVVAGVLAGHCDPMPTLPLGCAVALDSRRGSIEVVDAAVR</sequence>
<dbReference type="RefSeq" id="WP_344941898.1">
    <property type="nucleotide sequence ID" value="NZ_BAAAZG010000002.1"/>
</dbReference>
<dbReference type="Pfam" id="PF17676">
    <property type="entry name" value="Peptidase_S66C"/>
    <property type="match status" value="1"/>
</dbReference>
<organism evidence="5 6">
    <name type="scientific">Actinomadura miaoliensis</name>
    <dbReference type="NCBI Taxonomy" id="430685"/>
    <lineage>
        <taxon>Bacteria</taxon>
        <taxon>Bacillati</taxon>
        <taxon>Actinomycetota</taxon>
        <taxon>Actinomycetes</taxon>
        <taxon>Streptosporangiales</taxon>
        <taxon>Thermomonosporaceae</taxon>
        <taxon>Actinomadura</taxon>
    </lineage>
</organism>
<dbReference type="InterPro" id="IPR027478">
    <property type="entry name" value="LdcA_N"/>
</dbReference>
<evidence type="ECO:0000313" key="6">
    <source>
        <dbReference type="Proteomes" id="UP001500683"/>
    </source>
</evidence>
<feature type="domain" description="LD-carboxypeptidase N-terminal" evidence="3">
    <location>
        <begin position="23"/>
        <end position="141"/>
    </location>
</feature>
<dbReference type="SUPFAM" id="SSF52317">
    <property type="entry name" value="Class I glutamine amidotransferase-like"/>
    <property type="match status" value="1"/>
</dbReference>
<dbReference type="Gene3D" id="3.50.30.60">
    <property type="entry name" value="LD-carboxypeptidase A C-terminal domain-like"/>
    <property type="match status" value="1"/>
</dbReference>
<comment type="caution">
    <text evidence="5">The sequence shown here is derived from an EMBL/GenBank/DDBJ whole genome shotgun (WGS) entry which is preliminary data.</text>
</comment>
<dbReference type="InterPro" id="IPR040449">
    <property type="entry name" value="Peptidase_S66_N"/>
</dbReference>
<dbReference type="Gene3D" id="3.40.50.10740">
    <property type="entry name" value="Class I glutamine amidotransferase-like"/>
    <property type="match status" value="1"/>
</dbReference>
<comment type="similarity">
    <text evidence="1">Belongs to the peptidase S66 family.</text>
</comment>
<dbReference type="Pfam" id="PF02016">
    <property type="entry name" value="Peptidase_S66"/>
    <property type="match status" value="1"/>
</dbReference>
<dbReference type="InterPro" id="IPR027461">
    <property type="entry name" value="Carboxypeptidase_A_C_sf"/>
</dbReference>
<dbReference type="InterPro" id="IPR029062">
    <property type="entry name" value="Class_I_gatase-like"/>
</dbReference>
<dbReference type="Proteomes" id="UP001500683">
    <property type="component" value="Unassembled WGS sequence"/>
</dbReference>
<proteinExistence type="inferred from homology"/>
<dbReference type="EMBL" id="BAAAZG010000002">
    <property type="protein sequence ID" value="GAA4060777.1"/>
    <property type="molecule type" value="Genomic_DNA"/>
</dbReference>
<gene>
    <name evidence="5" type="ORF">GCM10022214_12040</name>
</gene>
<evidence type="ECO:0000256" key="2">
    <source>
        <dbReference type="ARBA" id="ARBA00022801"/>
    </source>
</evidence>
<dbReference type="InterPro" id="IPR040921">
    <property type="entry name" value="Peptidase_S66C"/>
</dbReference>
<evidence type="ECO:0000259" key="4">
    <source>
        <dbReference type="Pfam" id="PF17676"/>
    </source>
</evidence>
<evidence type="ECO:0000313" key="5">
    <source>
        <dbReference type="EMBL" id="GAA4060777.1"/>
    </source>
</evidence>
<dbReference type="InterPro" id="IPR003507">
    <property type="entry name" value="S66_fam"/>
</dbReference>
<keyword evidence="6" id="KW-1185">Reference proteome</keyword>
<dbReference type="PIRSF" id="PIRSF028757">
    <property type="entry name" value="LD-carboxypeptidase"/>
    <property type="match status" value="1"/>
</dbReference>